<evidence type="ECO:0000313" key="2">
    <source>
        <dbReference type="Proteomes" id="UP000838686"/>
    </source>
</evidence>
<dbReference type="Proteomes" id="UP000838686">
    <property type="component" value="Unassembled WGS sequence"/>
</dbReference>
<accession>A0ABN8H3G1</accession>
<dbReference type="EMBL" id="CAKMMF010000054">
    <property type="protein sequence ID" value="CAH1225759.1"/>
    <property type="molecule type" value="Genomic_DNA"/>
</dbReference>
<keyword evidence="2" id="KW-1185">Reference proteome</keyword>
<comment type="caution">
    <text evidence="1">The sequence shown here is derived from an EMBL/GenBank/DDBJ whole genome shotgun (WGS) entry which is preliminary data.</text>
</comment>
<protein>
    <submittedName>
        <fullName evidence="1">Uncharacterized protein</fullName>
    </submittedName>
</protein>
<evidence type="ECO:0000313" key="1">
    <source>
        <dbReference type="EMBL" id="CAH1225759.1"/>
    </source>
</evidence>
<name>A0ABN8H3G1_9BACL</name>
<reference evidence="1" key="1">
    <citation type="submission" date="2022-01" db="EMBL/GenBank/DDBJ databases">
        <authorList>
            <person name="Criscuolo A."/>
        </authorList>
    </citation>
    <scope>NUCLEOTIDE SEQUENCE</scope>
    <source>
        <strain evidence="1">CIP111893</strain>
    </source>
</reference>
<dbReference type="RefSeq" id="WP_236347578.1">
    <property type="nucleotide sequence ID" value="NZ_CAKMMF010000054.1"/>
</dbReference>
<proteinExistence type="predicted"/>
<organism evidence="1 2">
    <name type="scientific">Paenibacillus plantiphilus</name>
    <dbReference type="NCBI Taxonomy" id="2905650"/>
    <lineage>
        <taxon>Bacteria</taxon>
        <taxon>Bacillati</taxon>
        <taxon>Bacillota</taxon>
        <taxon>Bacilli</taxon>
        <taxon>Bacillales</taxon>
        <taxon>Paenibacillaceae</taxon>
        <taxon>Paenibacillus</taxon>
    </lineage>
</organism>
<gene>
    <name evidence="1" type="ORF">PAECIP111893_05296</name>
</gene>
<sequence>MRTQGFRVVKGIDIYNHSFGGESWETPICPNCGTKLHLIFNFNLNDIRLEKIKNGKIDRIPLISCLNCSSYWSNQVFKIETQTGTVTILKQSDEENWISEEEDRLPYPLPFSKVKLENLQEIDMPTIERDTDRAFEAFGSEYVCRILGEPLFATEPIQKKCNQCNEYLEYVATICSEDYDSEGLVHEGFSFNFGASFLYFYFCKLCNILETEMQSM</sequence>